<comment type="caution">
    <text evidence="11">The sequence shown here is derived from an EMBL/GenBank/DDBJ whole genome shotgun (WGS) entry which is preliminary data.</text>
</comment>
<keyword evidence="4 9" id="KW-1133">Transmembrane helix</keyword>
<proteinExistence type="inferred from homology"/>
<keyword evidence="7 8" id="KW-0407">Ion channel</keyword>
<dbReference type="FunFam" id="1.10.287.70:FF:000210">
    <property type="entry name" value="Open rectifier potassium channel protein 1"/>
    <property type="match status" value="1"/>
</dbReference>
<feature type="transmembrane region" description="Helical" evidence="9">
    <location>
        <begin position="204"/>
        <end position="226"/>
    </location>
</feature>
<dbReference type="InterPro" id="IPR003280">
    <property type="entry name" value="2pore_dom_K_chnl"/>
</dbReference>
<evidence type="ECO:0000256" key="8">
    <source>
        <dbReference type="RuleBase" id="RU003857"/>
    </source>
</evidence>
<keyword evidence="5 8" id="KW-0406">Ion transport</keyword>
<dbReference type="OrthoDB" id="297496at2759"/>
<dbReference type="PANTHER" id="PTHR11003">
    <property type="entry name" value="POTASSIUM CHANNEL, SUBFAMILY K"/>
    <property type="match status" value="1"/>
</dbReference>
<feature type="transmembrane region" description="Helical" evidence="9">
    <location>
        <begin position="91"/>
        <end position="109"/>
    </location>
</feature>
<evidence type="ECO:0000313" key="12">
    <source>
        <dbReference type="Proteomes" id="UP001151699"/>
    </source>
</evidence>
<evidence type="ECO:0000256" key="9">
    <source>
        <dbReference type="SAM" id="Phobius"/>
    </source>
</evidence>
<organism evidence="11 12">
    <name type="scientific">Pseudolycoriella hygida</name>
    <dbReference type="NCBI Taxonomy" id="35572"/>
    <lineage>
        <taxon>Eukaryota</taxon>
        <taxon>Metazoa</taxon>
        <taxon>Ecdysozoa</taxon>
        <taxon>Arthropoda</taxon>
        <taxon>Hexapoda</taxon>
        <taxon>Insecta</taxon>
        <taxon>Pterygota</taxon>
        <taxon>Neoptera</taxon>
        <taxon>Endopterygota</taxon>
        <taxon>Diptera</taxon>
        <taxon>Nematocera</taxon>
        <taxon>Sciaroidea</taxon>
        <taxon>Sciaridae</taxon>
        <taxon>Pseudolycoriella</taxon>
    </lineage>
</organism>
<sequence>MSPKQWLSLLCFYVLYLLLGTVVFHHFEHKRELEDRAILLRNRIKVNELLVEFASPDDLTIQNEILNKVSNYCGRPVTNHTLDEYPNDYKWTFYHSFWFSFIVCSTLGYGNSSPHDEPGQAFLIFYGLIGLPLNGFVLAYLGEYFSKTFIGIYNKYKGYEYDPTQHHAAIRKVGMISRILMFLLPGIAFFIFLPAFLFSYFENWSYVTSVYYAFITLTTIGFGDYVPTYQNGQARKFGAYFTFYQIFIIFWNVIGVGYFIMIIGFIAKGMQSKRIARLEHQLSVNIKTTQHRIWEEVRKDLSFLRRLLNEINLMKFQPVYTDSAEKIPYKSRPRSLSVPDLEIYQTEVPRVARKRTYSENYVKPLHSSTTTLNRGQSDGDLSRIDKKETFKSLDGSNLLQTKDLLSNIVAALGSVQLMNEINFSSSQICTSERSGSLSLSHSDDSCSFRRARQRALSDFYIPRRDSSKESHELEETSDPQIDEYLKNKTRHFSIASTLPSKPTKFLEANRRNTFRIPGGGIYGSFIRKVNQFKAKVMERDGKRNSVLSIDPPICLNESPKRRGSRLSITPRAAEQMEILEKTTIADLIRAIDEIQVKSNNSSQTPLLADYRGSFRTKIAGVKDPANYSRRGSLRPISGYTTVFMSQKSQLTSPNPIKKSLSLVSKSPSQKLQRTFSLCPSPLAMSSPRTRYGRTHSEAPIITIQPPDVTTQNVLWPTESRVTDRAVYELRTRNRLKRADSK</sequence>
<dbReference type="SUPFAM" id="SSF81324">
    <property type="entry name" value="Voltage-gated potassium channels"/>
    <property type="match status" value="2"/>
</dbReference>
<evidence type="ECO:0000256" key="6">
    <source>
        <dbReference type="ARBA" id="ARBA00023136"/>
    </source>
</evidence>
<name>A0A9Q0N823_9DIPT</name>
<dbReference type="Gene3D" id="1.10.287.70">
    <property type="match status" value="1"/>
</dbReference>
<keyword evidence="2 8" id="KW-0813">Transport</keyword>
<dbReference type="EMBL" id="WJQU01000001">
    <property type="protein sequence ID" value="KAJ6645513.1"/>
    <property type="molecule type" value="Genomic_DNA"/>
</dbReference>
<keyword evidence="3 8" id="KW-0812">Transmembrane</keyword>
<feature type="domain" description="Potassium channel" evidence="10">
    <location>
        <begin position="188"/>
        <end position="268"/>
    </location>
</feature>
<feature type="transmembrane region" description="Helical" evidence="9">
    <location>
        <begin position="121"/>
        <end position="141"/>
    </location>
</feature>
<comment type="similarity">
    <text evidence="8">Belongs to the two pore domain potassium channel (TC 1.A.1.8) family.</text>
</comment>
<dbReference type="GO" id="GO:0015271">
    <property type="term" value="F:outward rectifier potassium channel activity"/>
    <property type="evidence" value="ECO:0007669"/>
    <property type="project" value="TreeGrafter"/>
</dbReference>
<dbReference type="PANTHER" id="PTHR11003:SF331">
    <property type="entry name" value="OPEN RECTIFIER POTASSIUM CHANNEL PROTEIN 1"/>
    <property type="match status" value="1"/>
</dbReference>
<evidence type="ECO:0000313" key="11">
    <source>
        <dbReference type="EMBL" id="KAJ6645513.1"/>
    </source>
</evidence>
<feature type="transmembrane region" description="Helical" evidence="9">
    <location>
        <begin position="238"/>
        <end position="267"/>
    </location>
</feature>
<dbReference type="GO" id="GO:0022841">
    <property type="term" value="F:potassium ion leak channel activity"/>
    <property type="evidence" value="ECO:0007669"/>
    <property type="project" value="TreeGrafter"/>
</dbReference>
<dbReference type="Pfam" id="PF07885">
    <property type="entry name" value="Ion_trans_2"/>
    <property type="match status" value="2"/>
</dbReference>
<keyword evidence="6 9" id="KW-0472">Membrane</keyword>
<evidence type="ECO:0000259" key="10">
    <source>
        <dbReference type="Pfam" id="PF07885"/>
    </source>
</evidence>
<dbReference type="Proteomes" id="UP001151699">
    <property type="component" value="Chromosome A"/>
</dbReference>
<protein>
    <submittedName>
        <fullName evidence="11">Open rectifier potassium channel protein 1</fullName>
    </submittedName>
</protein>
<feature type="transmembrane region" description="Helical" evidence="9">
    <location>
        <begin position="179"/>
        <end position="198"/>
    </location>
</feature>
<gene>
    <name evidence="11" type="primary">Ork1_0</name>
    <name evidence="11" type="ORF">Bhyg_00719</name>
</gene>
<dbReference type="PRINTS" id="PR01333">
    <property type="entry name" value="2POREKCHANEL"/>
</dbReference>
<comment type="subcellular location">
    <subcellularLocation>
        <location evidence="1">Membrane</location>
        <topology evidence="1">Multi-pass membrane protein</topology>
    </subcellularLocation>
</comment>
<evidence type="ECO:0000256" key="7">
    <source>
        <dbReference type="ARBA" id="ARBA00023303"/>
    </source>
</evidence>
<feature type="domain" description="Potassium channel" evidence="10">
    <location>
        <begin position="90"/>
        <end position="146"/>
    </location>
</feature>
<dbReference type="InterPro" id="IPR013099">
    <property type="entry name" value="K_chnl_dom"/>
</dbReference>
<dbReference type="GO" id="GO:0030322">
    <property type="term" value="P:stabilization of membrane potential"/>
    <property type="evidence" value="ECO:0007669"/>
    <property type="project" value="TreeGrafter"/>
</dbReference>
<keyword evidence="12" id="KW-1185">Reference proteome</keyword>
<evidence type="ECO:0000256" key="5">
    <source>
        <dbReference type="ARBA" id="ARBA00023065"/>
    </source>
</evidence>
<evidence type="ECO:0000256" key="4">
    <source>
        <dbReference type="ARBA" id="ARBA00022989"/>
    </source>
</evidence>
<evidence type="ECO:0000256" key="2">
    <source>
        <dbReference type="ARBA" id="ARBA00022448"/>
    </source>
</evidence>
<accession>A0A9Q0N823</accession>
<feature type="transmembrane region" description="Helical" evidence="9">
    <location>
        <begin position="6"/>
        <end position="27"/>
    </location>
</feature>
<reference evidence="11" key="1">
    <citation type="submission" date="2022-07" db="EMBL/GenBank/DDBJ databases">
        <authorList>
            <person name="Trinca V."/>
            <person name="Uliana J.V.C."/>
            <person name="Torres T.T."/>
            <person name="Ward R.J."/>
            <person name="Monesi N."/>
        </authorList>
    </citation>
    <scope>NUCLEOTIDE SEQUENCE</scope>
    <source>
        <strain evidence="11">HSMRA1968</strain>
        <tissue evidence="11">Whole embryos</tissue>
    </source>
</reference>
<dbReference type="GO" id="GO:0005886">
    <property type="term" value="C:plasma membrane"/>
    <property type="evidence" value="ECO:0007669"/>
    <property type="project" value="TreeGrafter"/>
</dbReference>
<dbReference type="AlphaFoldDB" id="A0A9Q0N823"/>
<evidence type="ECO:0000256" key="3">
    <source>
        <dbReference type="ARBA" id="ARBA00022692"/>
    </source>
</evidence>
<evidence type="ECO:0000256" key="1">
    <source>
        <dbReference type="ARBA" id="ARBA00004141"/>
    </source>
</evidence>